<dbReference type="SUPFAM" id="SSF49879">
    <property type="entry name" value="SMAD/FHA domain"/>
    <property type="match status" value="1"/>
</dbReference>
<feature type="region of interest" description="Disordered" evidence="2">
    <location>
        <begin position="86"/>
        <end position="110"/>
    </location>
</feature>
<feature type="compositionally biased region" description="Basic and acidic residues" evidence="2">
    <location>
        <begin position="178"/>
        <end position="195"/>
    </location>
</feature>
<dbReference type="PROSITE" id="PS50006">
    <property type="entry name" value="FHA_DOMAIN"/>
    <property type="match status" value="1"/>
</dbReference>
<feature type="compositionally biased region" description="Polar residues" evidence="2">
    <location>
        <begin position="197"/>
        <end position="212"/>
    </location>
</feature>
<dbReference type="InterPro" id="IPR008984">
    <property type="entry name" value="SMAD_FHA_dom_sf"/>
</dbReference>
<dbReference type="EMBL" id="LT629792">
    <property type="protein sequence ID" value="SDT86373.1"/>
    <property type="molecule type" value="Genomic_DNA"/>
</dbReference>
<proteinExistence type="predicted"/>
<keyword evidence="1" id="KW-0597">Phosphoprotein</keyword>
<feature type="compositionally biased region" description="Pro residues" evidence="2">
    <location>
        <begin position="217"/>
        <end position="228"/>
    </location>
</feature>
<evidence type="ECO:0000256" key="2">
    <source>
        <dbReference type="SAM" id="MobiDB-lite"/>
    </source>
</evidence>
<protein>
    <submittedName>
        <fullName evidence="4">Forkhead associated (FHA) domain, binds pSer, pThr, pTyr</fullName>
    </submittedName>
</protein>
<dbReference type="RefSeq" id="WP_092648207.1">
    <property type="nucleotide sequence ID" value="NZ_LT629792.1"/>
</dbReference>
<keyword evidence="5" id="KW-1185">Reference proteome</keyword>
<evidence type="ECO:0000256" key="1">
    <source>
        <dbReference type="ARBA" id="ARBA00022553"/>
    </source>
</evidence>
<sequence length="502" mass="52909">MWQLGRVSTQGHGVVAVNGPFGTALVSSECLNAALTCVMNEGDPGELLESIRAQGGRVFVADTRGDQVQLYAHPECSIRIWSASPMTDSESAGQPQVRSSRITSEGVQADSSHWDAIEIEFGSGELDQSDADSNDTDQADGIADGQRRDPWLPLVTGAAQARRVRIGYFDPVSSPLDAVDRDDASDRDASPHDVSPEASQSTLADSDNTASSVDAEPTPPADPTPPVGPAGVAAPVTPAAPAASDVPDGPGKLVTPSAPASRGVPEGFNPESLEKTMTPEMLEQMRRQREQNQPHRGSQDSLDSGQGPQAPHTVRYAAQPAAPTAQPSARSQSPDSASSGTQFADSPFQGRPYDSAAPNGYPGPPPPPLPSETPHTRLSAYLVYAGGAPVELTRDVVIGRDPNSRVITGRPPATTLRVPSPQGEISRSHCIVMPQGPERWAVMDLGSANGTTVVHENGQVSRVATWDPVVLFDRDRIDLGEGLSVEFRVVETPAMRYAPPQG</sequence>
<dbReference type="Proteomes" id="UP000198976">
    <property type="component" value="Chromosome I"/>
</dbReference>
<dbReference type="Pfam" id="PF00498">
    <property type="entry name" value="FHA"/>
    <property type="match status" value="1"/>
</dbReference>
<gene>
    <name evidence="4" type="ORF">SAMN04489714_0299</name>
</gene>
<dbReference type="Gene3D" id="2.60.200.20">
    <property type="match status" value="1"/>
</dbReference>
<feature type="region of interest" description="Disordered" evidence="2">
    <location>
        <begin position="172"/>
        <end position="374"/>
    </location>
</feature>
<feature type="domain" description="FHA" evidence="3">
    <location>
        <begin position="396"/>
        <end position="453"/>
    </location>
</feature>
<evidence type="ECO:0000259" key="3">
    <source>
        <dbReference type="PROSITE" id="PS50006"/>
    </source>
</evidence>
<evidence type="ECO:0000313" key="4">
    <source>
        <dbReference type="EMBL" id="SDT86373.1"/>
    </source>
</evidence>
<feature type="compositionally biased region" description="Basic and acidic residues" evidence="2">
    <location>
        <begin position="283"/>
        <end position="293"/>
    </location>
</feature>
<feature type="compositionally biased region" description="Acidic residues" evidence="2">
    <location>
        <begin position="127"/>
        <end position="138"/>
    </location>
</feature>
<feature type="compositionally biased region" description="Pro residues" evidence="2">
    <location>
        <begin position="361"/>
        <end position="371"/>
    </location>
</feature>
<feature type="compositionally biased region" description="Polar residues" evidence="2">
    <location>
        <begin position="294"/>
        <end position="307"/>
    </location>
</feature>
<feature type="region of interest" description="Disordered" evidence="2">
    <location>
        <begin position="125"/>
        <end position="149"/>
    </location>
</feature>
<reference evidence="4 5" key="1">
    <citation type="submission" date="2016-10" db="EMBL/GenBank/DDBJ databases">
        <authorList>
            <person name="Varghese N."/>
            <person name="Submissions S."/>
        </authorList>
    </citation>
    <scope>NUCLEOTIDE SEQUENCE [LARGE SCALE GENOMIC DNA]</scope>
    <source>
        <strain evidence="4 5">DSM 9169</strain>
    </source>
</reference>
<name>A0ABY0V5C3_9ACTO</name>
<evidence type="ECO:0000313" key="5">
    <source>
        <dbReference type="Proteomes" id="UP000198976"/>
    </source>
</evidence>
<accession>A0ABY0V5C3</accession>
<feature type="compositionally biased region" description="Low complexity" evidence="2">
    <location>
        <begin position="229"/>
        <end position="251"/>
    </location>
</feature>
<organism evidence="4 5">
    <name type="scientific">Schaalia radingae</name>
    <dbReference type="NCBI Taxonomy" id="131110"/>
    <lineage>
        <taxon>Bacteria</taxon>
        <taxon>Bacillati</taxon>
        <taxon>Actinomycetota</taxon>
        <taxon>Actinomycetes</taxon>
        <taxon>Actinomycetales</taxon>
        <taxon>Actinomycetaceae</taxon>
        <taxon>Schaalia</taxon>
    </lineage>
</organism>
<feature type="compositionally biased region" description="Low complexity" evidence="2">
    <location>
        <begin position="317"/>
        <end position="339"/>
    </location>
</feature>
<dbReference type="CDD" id="cd00060">
    <property type="entry name" value="FHA"/>
    <property type="match status" value="1"/>
</dbReference>
<dbReference type="InterPro" id="IPR000253">
    <property type="entry name" value="FHA_dom"/>
</dbReference>
<dbReference type="SMART" id="SM00240">
    <property type="entry name" value="FHA"/>
    <property type="match status" value="1"/>
</dbReference>